<sequence length="221" mass="23354">MDITQAPPPAFGAETTVAAGKQADPLSSDFETFLRMLTVQMQNQDPLNPVDSADYAVQLATFSSVEQQVTTNDLLRALTEQIGGGSVQQLAGWIGMDALVRAPVAFDGTPVELRPEFAPTSDAGVLVVRDASGAVVRKDTLTPDADAVSWAGVDANGSPLPTGAYRFELESYRNGTLIDTKLAPAYSRISEARIDDGSILLRLSDGSEIVSTLVTGLRAPD</sequence>
<comment type="similarity">
    <text evidence="1 5">Belongs to the FlgD family.</text>
</comment>
<dbReference type="InterPro" id="IPR025965">
    <property type="entry name" value="FlgD/Vpr_Ig-like"/>
</dbReference>
<comment type="function">
    <text evidence="4 5">Required for flagellar hook formation. May act as a scaffolding protein.</text>
</comment>
<name>A0A369TSG3_9RHOB</name>
<keyword evidence="3 5" id="KW-1005">Bacterial flagellum biogenesis</keyword>
<dbReference type="Pfam" id="PF13860">
    <property type="entry name" value="FlgD_ig"/>
    <property type="match status" value="1"/>
</dbReference>
<dbReference type="Proteomes" id="UP000253977">
    <property type="component" value="Unassembled WGS sequence"/>
</dbReference>
<evidence type="ECO:0000256" key="4">
    <source>
        <dbReference type="ARBA" id="ARBA00024746"/>
    </source>
</evidence>
<reference evidence="7 8" key="1">
    <citation type="submission" date="2018-07" db="EMBL/GenBank/DDBJ databases">
        <title>Thalassococcus profundi sp. nov., a marine bacterium isolated from deep seawater of Okinawa Trough.</title>
        <authorList>
            <person name="Yu M."/>
        </authorList>
    </citation>
    <scope>NUCLEOTIDE SEQUENCE [LARGE SCALE GENOMIC DNA]</scope>
    <source>
        <strain evidence="7 8">WRAS1</strain>
    </source>
</reference>
<keyword evidence="8" id="KW-1185">Reference proteome</keyword>
<dbReference type="Gene3D" id="2.60.40.4070">
    <property type="match status" value="1"/>
</dbReference>
<dbReference type="EMBL" id="QPMK01000001">
    <property type="protein sequence ID" value="RDD68193.1"/>
    <property type="molecule type" value="Genomic_DNA"/>
</dbReference>
<gene>
    <name evidence="7" type="ORF">DU478_01610</name>
</gene>
<comment type="caution">
    <text evidence="7">The sequence shown here is derived from an EMBL/GenBank/DDBJ whole genome shotgun (WGS) entry which is preliminary data.</text>
</comment>
<dbReference type="GO" id="GO:0044781">
    <property type="term" value="P:bacterial-type flagellum organization"/>
    <property type="evidence" value="ECO:0007669"/>
    <property type="project" value="UniProtKB-UniRule"/>
</dbReference>
<accession>A0A369TSG3</accession>
<keyword evidence="7" id="KW-0966">Cell projection</keyword>
<protein>
    <recommendedName>
        <fullName evidence="2 5">Basal-body rod modification protein FlgD</fullName>
    </recommendedName>
</protein>
<dbReference type="InterPro" id="IPR005648">
    <property type="entry name" value="FlgD"/>
</dbReference>
<evidence type="ECO:0000313" key="8">
    <source>
        <dbReference type="Proteomes" id="UP000253977"/>
    </source>
</evidence>
<dbReference type="AlphaFoldDB" id="A0A369TSG3"/>
<keyword evidence="7" id="KW-0969">Cilium</keyword>
<feature type="domain" description="FlgD/Vpr Ig-like" evidence="6">
    <location>
        <begin position="106"/>
        <end position="173"/>
    </location>
</feature>
<evidence type="ECO:0000313" key="7">
    <source>
        <dbReference type="EMBL" id="RDD68193.1"/>
    </source>
</evidence>
<proteinExistence type="inferred from homology"/>
<organism evidence="7 8">
    <name type="scientific">Thalassococcus profundi</name>
    <dbReference type="NCBI Taxonomy" id="2282382"/>
    <lineage>
        <taxon>Bacteria</taxon>
        <taxon>Pseudomonadati</taxon>
        <taxon>Pseudomonadota</taxon>
        <taxon>Alphaproteobacteria</taxon>
        <taxon>Rhodobacterales</taxon>
        <taxon>Roseobacteraceae</taxon>
        <taxon>Thalassococcus</taxon>
    </lineage>
</organism>
<evidence type="ECO:0000259" key="6">
    <source>
        <dbReference type="Pfam" id="PF13860"/>
    </source>
</evidence>
<dbReference type="RefSeq" id="WP_114509172.1">
    <property type="nucleotide sequence ID" value="NZ_QPMK01000001.1"/>
</dbReference>
<evidence type="ECO:0000256" key="1">
    <source>
        <dbReference type="ARBA" id="ARBA00010577"/>
    </source>
</evidence>
<keyword evidence="7" id="KW-0282">Flagellum</keyword>
<dbReference type="Pfam" id="PF03963">
    <property type="entry name" value="FlgD"/>
    <property type="match status" value="1"/>
</dbReference>
<evidence type="ECO:0000256" key="5">
    <source>
        <dbReference type="RuleBase" id="RU362076"/>
    </source>
</evidence>
<evidence type="ECO:0000256" key="3">
    <source>
        <dbReference type="ARBA" id="ARBA00022795"/>
    </source>
</evidence>
<evidence type="ECO:0000256" key="2">
    <source>
        <dbReference type="ARBA" id="ARBA00016013"/>
    </source>
</evidence>
<dbReference type="OrthoDB" id="9785233at2"/>
<dbReference type="NCBIfam" id="NF009453">
    <property type="entry name" value="PRK12813.1"/>
    <property type="match status" value="1"/>
</dbReference>